<organism evidence="1 2">
    <name type="scientific">Necator americanus</name>
    <name type="common">Human hookworm</name>
    <dbReference type="NCBI Taxonomy" id="51031"/>
    <lineage>
        <taxon>Eukaryota</taxon>
        <taxon>Metazoa</taxon>
        <taxon>Ecdysozoa</taxon>
        <taxon>Nematoda</taxon>
        <taxon>Chromadorea</taxon>
        <taxon>Rhabditida</taxon>
        <taxon>Rhabditina</taxon>
        <taxon>Rhabditomorpha</taxon>
        <taxon>Strongyloidea</taxon>
        <taxon>Ancylostomatidae</taxon>
        <taxon>Bunostominae</taxon>
        <taxon>Necator</taxon>
    </lineage>
</organism>
<name>A0ABR1ES38_NECAM</name>
<proteinExistence type="predicted"/>
<accession>A0ABR1ES38</accession>
<comment type="caution">
    <text evidence="1">The sequence shown here is derived from an EMBL/GenBank/DDBJ whole genome shotgun (WGS) entry which is preliminary data.</text>
</comment>
<keyword evidence="2" id="KW-1185">Reference proteome</keyword>
<dbReference type="Pfam" id="PF03564">
    <property type="entry name" value="DUF1759"/>
    <property type="match status" value="1"/>
</dbReference>
<reference evidence="1 2" key="1">
    <citation type="submission" date="2023-08" db="EMBL/GenBank/DDBJ databases">
        <title>A Necator americanus chromosomal reference genome.</title>
        <authorList>
            <person name="Ilik V."/>
            <person name="Petrzelkova K.J."/>
            <person name="Pardy F."/>
            <person name="Fuh T."/>
            <person name="Niatou-Singa F.S."/>
            <person name="Gouil Q."/>
            <person name="Baker L."/>
            <person name="Ritchie M.E."/>
            <person name="Jex A.R."/>
            <person name="Gazzola D."/>
            <person name="Li H."/>
            <person name="Toshio Fujiwara R."/>
            <person name="Zhan B."/>
            <person name="Aroian R.V."/>
            <person name="Pafco B."/>
            <person name="Schwarz E.M."/>
        </authorList>
    </citation>
    <scope>NUCLEOTIDE SEQUENCE [LARGE SCALE GENOMIC DNA]</scope>
    <source>
        <strain evidence="1 2">Aroian</strain>
        <tissue evidence="1">Whole animal</tissue>
    </source>
</reference>
<gene>
    <name evidence="1" type="primary">Necator_chrX.g25505</name>
    <name evidence="1" type="ORF">RB195_025339</name>
</gene>
<sequence>MATSLKTWKRVLARHTNTLLQLLTQYTPLGDETMLSDESLGSDALTQIKKAEIQIKPTQVALEKALYAFTEAVDNLENPLTDEEDKKVSEYMDKAQETISETESLLTRMEISKQLISAHGHTNPQGSRAVPKTVANANLAARFELPKIPIPEFTGKSWQWDNFWELFNATVHSSPIPDLQKFNYLLRALKGEAKESIARFQVTSSNYALAVAYLQEKYGNVQIIVTSLHQKLEQWCAKSSMLKDQRKLYDQLSVITAQLERKGESLDSPWLLSKILSKFTETIQRRALNEKVSLPRGETWTLNKLMTSLDVILKQEEKN</sequence>
<evidence type="ECO:0000313" key="1">
    <source>
        <dbReference type="EMBL" id="KAK6765378.1"/>
    </source>
</evidence>
<dbReference type="Proteomes" id="UP001303046">
    <property type="component" value="Unassembled WGS sequence"/>
</dbReference>
<protein>
    <submittedName>
        <fullName evidence="1">Uncharacterized protein</fullName>
    </submittedName>
</protein>
<dbReference type="EMBL" id="JAVFWL010000006">
    <property type="protein sequence ID" value="KAK6765378.1"/>
    <property type="molecule type" value="Genomic_DNA"/>
</dbReference>
<dbReference type="PANTHER" id="PTHR22954:SF3">
    <property type="entry name" value="PROTEIN CBG08539"/>
    <property type="match status" value="1"/>
</dbReference>
<dbReference type="InterPro" id="IPR005312">
    <property type="entry name" value="DUF1759"/>
</dbReference>
<dbReference type="PANTHER" id="PTHR22954">
    <property type="entry name" value="RETROVIRAL PROTEASE-RELATED"/>
    <property type="match status" value="1"/>
</dbReference>
<evidence type="ECO:0000313" key="2">
    <source>
        <dbReference type="Proteomes" id="UP001303046"/>
    </source>
</evidence>